<dbReference type="KEGG" id="manr:MPAN_012930"/>
<dbReference type="GO" id="GO:0046872">
    <property type="term" value="F:metal ion binding"/>
    <property type="evidence" value="ECO:0007669"/>
    <property type="project" value="UniProtKB-KW"/>
</dbReference>
<keyword evidence="3" id="KW-0411">Iron-sulfur</keyword>
<evidence type="ECO:0000313" key="4">
    <source>
        <dbReference type="EMBL" id="BCR36400.1"/>
    </source>
</evidence>
<dbReference type="InterPro" id="IPR017900">
    <property type="entry name" value="4Fe4S_Fe_S_CS"/>
</dbReference>
<evidence type="ECO:0000256" key="2">
    <source>
        <dbReference type="ARBA" id="ARBA00023004"/>
    </source>
</evidence>
<name>A0A7U9TGW4_9MOLU</name>
<dbReference type="RefSeq" id="WP_176238787.1">
    <property type="nucleotide sequence ID" value="NZ_AP024412.1"/>
</dbReference>
<dbReference type="GO" id="GO:0051536">
    <property type="term" value="F:iron-sulfur cluster binding"/>
    <property type="evidence" value="ECO:0007669"/>
    <property type="project" value="UniProtKB-KW"/>
</dbReference>
<evidence type="ECO:0000256" key="3">
    <source>
        <dbReference type="ARBA" id="ARBA00023014"/>
    </source>
</evidence>
<dbReference type="Proteomes" id="UP000620133">
    <property type="component" value="Chromosome"/>
</dbReference>
<keyword evidence="2" id="KW-0408">Iron</keyword>
<reference evidence="4" key="1">
    <citation type="submission" date="2021-01" db="EMBL/GenBank/DDBJ databases">
        <title>Draft genome sequence of Acholeplasmataceae bacterium strain Mahy22.</title>
        <authorList>
            <person name="Watanabe M."/>
            <person name="Kojima H."/>
            <person name="Fukui M."/>
        </authorList>
    </citation>
    <scope>NUCLEOTIDE SEQUENCE</scope>
    <source>
        <strain evidence="4">Mahy22</strain>
    </source>
</reference>
<dbReference type="Gene3D" id="3.30.70.20">
    <property type="match status" value="1"/>
</dbReference>
<accession>A0A7U9TGW4</accession>
<dbReference type="AlphaFoldDB" id="A0A7U9TGW4"/>
<evidence type="ECO:0000256" key="1">
    <source>
        <dbReference type="ARBA" id="ARBA00022723"/>
    </source>
</evidence>
<dbReference type="EMBL" id="AP024412">
    <property type="protein sequence ID" value="BCR36400.1"/>
    <property type="molecule type" value="Genomic_DNA"/>
</dbReference>
<keyword evidence="5" id="KW-1185">Reference proteome</keyword>
<dbReference type="SUPFAM" id="SSF54862">
    <property type="entry name" value="4Fe-4S ferredoxins"/>
    <property type="match status" value="1"/>
</dbReference>
<dbReference type="PANTHER" id="PTHR42827">
    <property type="entry name" value="IRON-SULFUR CLUSTER-BINDING PROTEIN-RELATED"/>
    <property type="match status" value="1"/>
</dbReference>
<protein>
    <submittedName>
        <fullName evidence="4">Uncharacterized protein</fullName>
    </submittedName>
</protein>
<dbReference type="PANTHER" id="PTHR42827:SF1">
    <property type="entry name" value="IRON-SULFUR CLUSTER-BINDING PROTEIN"/>
    <property type="match status" value="1"/>
</dbReference>
<organism evidence="4 5">
    <name type="scientific">Mariniplasma anaerobium</name>
    <dbReference type="NCBI Taxonomy" id="2735436"/>
    <lineage>
        <taxon>Bacteria</taxon>
        <taxon>Bacillati</taxon>
        <taxon>Mycoplasmatota</taxon>
        <taxon>Mollicutes</taxon>
        <taxon>Acholeplasmatales</taxon>
        <taxon>Acholeplasmataceae</taxon>
        <taxon>Mariniplasma</taxon>
    </lineage>
</organism>
<evidence type="ECO:0000313" key="5">
    <source>
        <dbReference type="Proteomes" id="UP000620133"/>
    </source>
</evidence>
<dbReference type="Pfam" id="PF12838">
    <property type="entry name" value="Fer4_7"/>
    <property type="match status" value="1"/>
</dbReference>
<keyword evidence="1" id="KW-0479">Metal-binding</keyword>
<dbReference type="PROSITE" id="PS00198">
    <property type="entry name" value="4FE4S_FER_1"/>
    <property type="match status" value="1"/>
</dbReference>
<proteinExistence type="predicted"/>
<gene>
    <name evidence="4" type="ORF">MPAN_012930</name>
</gene>
<dbReference type="InterPro" id="IPR017896">
    <property type="entry name" value="4Fe4S_Fe-S-bd"/>
</dbReference>
<dbReference type="PROSITE" id="PS51379">
    <property type="entry name" value="4FE4S_FER_2"/>
    <property type="match status" value="1"/>
</dbReference>
<sequence length="314" mass="35393">MSIIFNQVHKQMPKLNSLNYKDSYDLIYPNDKSKEGLVVTSVILEYGGGKSTFAYRTYPYMARSMFQVKKSYKDLKKNKQVGKKIVTLKDFELIKNYAQLLGVMHFGVAKVEKEMIFSNHAVLYDQAIVFSLEMDKVAIEKAPHKDAGHEVEKSYYKLGKIVNKVANYMRSLGYRVQASPPDGGDVNFVTLAKAANLGEIGNIGILISKVVGPRQRLAAIFTDASVSELDVNSKEDYSWINDFCIKCQQCVRTCPSQAIFENASKDNLDKRIDYKKCALPYGTTQGCSICIKVCPFSIHGYDRIKKGFFKSKSI</sequence>